<dbReference type="PANTHER" id="PTHR42911">
    <property type="entry name" value="MODULATOR OF FTSH PROTEASE HFLC"/>
    <property type="match status" value="1"/>
</dbReference>
<keyword evidence="4 6" id="KW-1133">Transmembrane helix</keyword>
<evidence type="ECO:0000259" key="7">
    <source>
        <dbReference type="SMART" id="SM00244"/>
    </source>
</evidence>
<proteinExistence type="inferred from homology"/>
<evidence type="ECO:0000313" key="8">
    <source>
        <dbReference type="EMBL" id="ABZ06610.1"/>
    </source>
</evidence>
<dbReference type="PANTHER" id="PTHR42911:SF1">
    <property type="entry name" value="MODULATOR OF FTSH PROTEASE HFLC"/>
    <property type="match status" value="1"/>
</dbReference>
<dbReference type="PRINTS" id="PR00721">
    <property type="entry name" value="STOMATIN"/>
</dbReference>
<dbReference type="EMBL" id="EU016580">
    <property type="protein sequence ID" value="ABZ06610.1"/>
    <property type="molecule type" value="Genomic_DNA"/>
</dbReference>
<dbReference type="PIRSF" id="PIRSF005651">
    <property type="entry name" value="HflC"/>
    <property type="match status" value="1"/>
</dbReference>
<dbReference type="AlphaFoldDB" id="B3T201"/>
<accession>B3T201</accession>
<dbReference type="Gene3D" id="3.30.479.30">
    <property type="entry name" value="Band 7 domain"/>
    <property type="match status" value="1"/>
</dbReference>
<evidence type="ECO:0000256" key="1">
    <source>
        <dbReference type="ARBA" id="ARBA00004370"/>
    </source>
</evidence>
<dbReference type="InterPro" id="IPR036013">
    <property type="entry name" value="Band_7/SPFH_dom_sf"/>
</dbReference>
<organism evidence="8">
    <name type="scientific">uncultured marine microorganism HF4000_133G03</name>
    <dbReference type="NCBI Taxonomy" id="455521"/>
    <lineage>
        <taxon>unclassified sequences</taxon>
        <taxon>environmental samples</taxon>
    </lineage>
</organism>
<protein>
    <submittedName>
        <fullName evidence="8">Putative SPFH domain / Band 7 family protein</fullName>
    </submittedName>
</protein>
<feature type="domain" description="Band 7" evidence="7">
    <location>
        <begin position="20"/>
        <end position="182"/>
    </location>
</feature>
<name>B3T201_9ZZZZ</name>
<comment type="subcellular location">
    <subcellularLocation>
        <location evidence="1">Membrane</location>
    </subcellularLocation>
</comment>
<keyword evidence="5 6" id="KW-0472">Membrane</keyword>
<evidence type="ECO:0000256" key="3">
    <source>
        <dbReference type="ARBA" id="ARBA00022692"/>
    </source>
</evidence>
<keyword evidence="3 6" id="KW-0812">Transmembrane</keyword>
<dbReference type="InterPro" id="IPR001107">
    <property type="entry name" value="Band_7"/>
</dbReference>
<dbReference type="CDD" id="cd03405">
    <property type="entry name" value="SPFH_HflC"/>
    <property type="match status" value="1"/>
</dbReference>
<evidence type="ECO:0000256" key="2">
    <source>
        <dbReference type="ARBA" id="ARBA00007862"/>
    </source>
</evidence>
<feature type="transmembrane region" description="Helical" evidence="6">
    <location>
        <begin position="6"/>
        <end position="25"/>
    </location>
</feature>
<evidence type="ECO:0000256" key="6">
    <source>
        <dbReference type="SAM" id="Phobius"/>
    </source>
</evidence>
<dbReference type="InterPro" id="IPR010200">
    <property type="entry name" value="HflC"/>
</dbReference>
<dbReference type="SUPFAM" id="SSF117892">
    <property type="entry name" value="Band 7/SPFH domain"/>
    <property type="match status" value="1"/>
</dbReference>
<dbReference type="Pfam" id="PF01145">
    <property type="entry name" value="Band_7"/>
    <property type="match status" value="1"/>
</dbReference>
<reference evidence="8" key="1">
    <citation type="journal article" date="2008" name="ISME J.">
        <title>Genomic patterns of recombination, clonal divergence and environment in marine microbial populations.</title>
        <authorList>
            <person name="Konstantinidis K.T."/>
            <person name="Delong E.F."/>
        </authorList>
    </citation>
    <scope>NUCLEOTIDE SEQUENCE</scope>
</reference>
<evidence type="ECO:0000256" key="4">
    <source>
        <dbReference type="ARBA" id="ARBA00022989"/>
    </source>
</evidence>
<dbReference type="InterPro" id="IPR001972">
    <property type="entry name" value="Stomatin_HflK_fam"/>
</dbReference>
<sequence>MKLGKFILPLIFVIGLVVYLSLFTVKEINQAIVLQFGDPKKIVTTAGLQFKIPFIQNVVYLDRRILSLDPPPAEVIASDQKRLIVDAYARFKIVDPLKFYISVGDERVARSRLATIINSRIRSVLGKQSLATLLSEERSTQMSIIQEGVNVEAEKFGITIIDVRIKRADLPQANSEAIYKRMQTEREREAKEFRARGAEMAVTITSTADRKVTVILANAQKQSEIMKGEGDGIRNKIFADAYGQDPDFFSFYRAMQAYETALIGGDTTLILSPDSDFFKFFGNAGVIKEQ</sequence>
<dbReference type="MEROPS" id="I87.001"/>
<dbReference type="SMART" id="SM00244">
    <property type="entry name" value="PHB"/>
    <property type="match status" value="1"/>
</dbReference>
<gene>
    <name evidence="8" type="ORF">ALOHA_HF4000133G03ctg1g15</name>
</gene>
<evidence type="ECO:0000256" key="5">
    <source>
        <dbReference type="ARBA" id="ARBA00023136"/>
    </source>
</evidence>
<dbReference type="GO" id="GO:0016020">
    <property type="term" value="C:membrane"/>
    <property type="evidence" value="ECO:0007669"/>
    <property type="project" value="UniProtKB-SubCell"/>
</dbReference>
<comment type="similarity">
    <text evidence="2">Belongs to the band 7/mec-2 family. HflC subfamily.</text>
</comment>